<keyword evidence="2" id="KW-0479">Metal-binding</keyword>
<feature type="compositionally biased region" description="Polar residues" evidence="9">
    <location>
        <begin position="469"/>
        <end position="505"/>
    </location>
</feature>
<dbReference type="CDD" id="cd20104">
    <property type="entry name" value="MBT_PHF20L1-like"/>
    <property type="match status" value="1"/>
</dbReference>
<dbReference type="PANTHER" id="PTHR15856:SF51">
    <property type="entry name" value="MBD-R2"/>
    <property type="match status" value="1"/>
</dbReference>
<dbReference type="SMART" id="SM00249">
    <property type="entry name" value="PHD"/>
    <property type="match status" value="1"/>
</dbReference>
<proteinExistence type="predicted"/>
<feature type="compositionally biased region" description="Low complexity" evidence="9">
    <location>
        <begin position="892"/>
        <end position="905"/>
    </location>
</feature>
<dbReference type="OrthoDB" id="5974803at2759"/>
<feature type="compositionally biased region" description="Basic and acidic residues" evidence="9">
    <location>
        <begin position="1172"/>
        <end position="1193"/>
    </location>
</feature>
<feature type="region of interest" description="Disordered" evidence="9">
    <location>
        <begin position="1231"/>
        <end position="1291"/>
    </location>
</feature>
<feature type="compositionally biased region" description="Polar residues" evidence="9">
    <location>
        <begin position="612"/>
        <end position="632"/>
    </location>
</feature>
<feature type="region of interest" description="Disordered" evidence="9">
    <location>
        <begin position="769"/>
        <end position="906"/>
    </location>
</feature>
<dbReference type="SMART" id="SM00333">
    <property type="entry name" value="TUDOR"/>
    <property type="match status" value="2"/>
</dbReference>
<evidence type="ECO:0000256" key="7">
    <source>
        <dbReference type="PROSITE-ProRule" id="PRU00042"/>
    </source>
</evidence>
<evidence type="ECO:0000256" key="6">
    <source>
        <dbReference type="ARBA" id="ARBA00023242"/>
    </source>
</evidence>
<dbReference type="Pfam" id="PF20826">
    <property type="entry name" value="PHD_5"/>
    <property type="match status" value="1"/>
</dbReference>
<dbReference type="InterPro" id="IPR013087">
    <property type="entry name" value="Znf_C2H2_type"/>
</dbReference>
<feature type="coiled-coil region" evidence="8">
    <location>
        <begin position="919"/>
        <end position="946"/>
    </location>
</feature>
<feature type="compositionally biased region" description="Polar residues" evidence="9">
    <location>
        <begin position="739"/>
        <end position="749"/>
    </location>
</feature>
<dbReference type="CDD" id="cd20386">
    <property type="entry name" value="Tudor_PHF20-like"/>
    <property type="match status" value="1"/>
</dbReference>
<protein>
    <recommendedName>
        <fullName evidence="10">C2H2-type domain-containing protein</fullName>
    </recommendedName>
</protein>
<feature type="region of interest" description="Disordered" evidence="9">
    <location>
        <begin position="157"/>
        <end position="379"/>
    </location>
</feature>
<evidence type="ECO:0000256" key="3">
    <source>
        <dbReference type="ARBA" id="ARBA00022737"/>
    </source>
</evidence>
<keyword evidence="12" id="KW-1185">Reference proteome</keyword>
<feature type="region of interest" description="Disordered" evidence="9">
    <location>
        <begin position="681"/>
        <end position="753"/>
    </location>
</feature>
<feature type="region of interest" description="Disordered" evidence="9">
    <location>
        <begin position="423"/>
        <end position="665"/>
    </location>
</feature>
<dbReference type="GO" id="GO:0044545">
    <property type="term" value="C:NSL complex"/>
    <property type="evidence" value="ECO:0007669"/>
    <property type="project" value="TreeGrafter"/>
</dbReference>
<feature type="compositionally biased region" description="Polar residues" evidence="9">
    <location>
        <begin position="1638"/>
        <end position="1647"/>
    </location>
</feature>
<dbReference type="PANTHER" id="PTHR15856">
    <property type="entry name" value="PHD FINGER PROTEIN 20-RELATED"/>
    <property type="match status" value="1"/>
</dbReference>
<dbReference type="EnsemblMetazoa" id="CLYHEMT006796.1">
    <property type="protein sequence ID" value="CLYHEMP006796.1"/>
    <property type="gene ID" value="CLYHEMG006796"/>
</dbReference>
<feature type="compositionally biased region" description="Basic and acidic residues" evidence="9">
    <location>
        <begin position="301"/>
        <end position="311"/>
    </location>
</feature>
<name>A0A7M5WK79_9CNID</name>
<feature type="compositionally biased region" description="Basic and acidic residues" evidence="9">
    <location>
        <begin position="769"/>
        <end position="780"/>
    </location>
</feature>
<comment type="subcellular location">
    <subcellularLocation>
        <location evidence="1">Nucleus</location>
    </subcellularLocation>
</comment>
<dbReference type="InterPro" id="IPR013083">
    <property type="entry name" value="Znf_RING/FYVE/PHD"/>
</dbReference>
<dbReference type="Gene3D" id="2.30.30.140">
    <property type="match status" value="2"/>
</dbReference>
<feature type="compositionally biased region" description="Polar residues" evidence="9">
    <location>
        <begin position="430"/>
        <end position="448"/>
    </location>
</feature>
<feature type="compositionally biased region" description="Acidic residues" evidence="9">
    <location>
        <begin position="312"/>
        <end position="325"/>
    </location>
</feature>
<dbReference type="PROSITE" id="PS00028">
    <property type="entry name" value="ZINC_FINGER_C2H2_1"/>
    <property type="match status" value="1"/>
</dbReference>
<feature type="compositionally biased region" description="Polar residues" evidence="9">
    <location>
        <begin position="643"/>
        <end position="663"/>
    </location>
</feature>
<reference evidence="11" key="1">
    <citation type="submission" date="2021-01" db="UniProtKB">
        <authorList>
            <consortium name="EnsemblMetazoa"/>
        </authorList>
    </citation>
    <scope>IDENTIFICATION</scope>
</reference>
<feature type="coiled-coil region" evidence="8">
    <location>
        <begin position="1707"/>
        <end position="1741"/>
    </location>
</feature>
<dbReference type="PROSITE" id="PS01359">
    <property type="entry name" value="ZF_PHD_1"/>
    <property type="match status" value="1"/>
</dbReference>
<sequence>MGGNGKQKPKAAELAPSLRSGKHSFAIGSKFEAKDSHGDWYGARVVKINAKQRELLVHFDGWGSRFDVWLPASSPRIRVPVPDKSKKEKEWRLGDRVIAKWGPAGKIYPATISKLTNETSVEITFFDGFKKQISKNSLKPDTEKMYRQFESIAARRFILSPPKSKDEKSTSENTQSLQLLKETPSSSGGGRGREKRKLPAAMSDYVTEVRGKRRRSKDINERKSNNQPSPSSITRPPDNMSKAVKTPRHGKDTLKSNTPKTVKEPKDVKKTKIEQPKDSPTLPTKSLRIRNAKGQSVKTTPKQEKLTKTDNTDADTVDEATELLSEEPILLPEHNIEQSNANPSETPHQSLDSKSEERESLPRAIISQPEGVPADPLGLISPEKLSVEEVLASKVLTESSSMLDQNLLKEKGMNEDLPLKQWASTRDKTSQFVQDTTTAPSGKSQGETLQKKETVLQTINHSTRKNDTETSPDSDNLISTLPQTSENTLKQISSPKNENLASQPESGEEKDVVTPLRKPSDSSTTSSAAVKRDEPAVRRSIRKRSTKSFGDDTITFELKVNSRKDKEQKATTVGKETEEKSVNVFKSNEEPKRSERRTSSKTDDEVLKKSKGNPQEQSRVSDSDMITASLSSKVDDKEDIVKLSQSTTISNPTVEHLSQGTESRYSKDKVEITYIDDKHADIEIIRGVESQRKGESKRRSSGSQKSSDTDTLKQPTGAADSVTVPTTSTTRKRSEKSSLVATASSTTEKGSVKNFEQKYELFKQKWKAEKEKRRLMKEAEAVQNTDQKCQTASKVQTQSTNQPNIQKKKEPESQVPSLAKPKRNQFRDSTIDLTELSPSEQISSSQGASISTSLSTKQNKISPVEPPSSRLETKESPSKLTTKLSFRKESPSKLSSKSTTYSCSSQAGKLAPSLTQIVASKIQKKAQTIQIQKQNMELEYERHRKEEIDLTGIALQSIKSPPKPNQTPPKRKSLDFITGRLKYKKKMEMLKSQGHDNKRPRLIEGAPTLLASLEQLQSPPLATPLPSSPSNLLDNSIQQQQHSTDFSHHQKPSSTKHSQQQQQQTSLLIQHVVPTSKHQQTSPTNRIHSKQKQSPTKQHSYPPRSSKLPTQCLSDFTHRPLTIQPTLLPSPLKTPDTTTKTPKESPISITPKHSNEKRTTNRNSMDQTKTPKVIETRRTRRDSEKQMRSRKSDPNLTTPEFTCNLTGCNKSFRKQHLLEYHFKYFHTAKPPIKRSRSSVSVSSTDSNHHHHHYHHNSSLSLPTTPSGEHSTHKQEDISGTSSHIDITDQSDDESESESEFITFDDCVKCICQDECDTGFMIQCEQCFTWQHGECVGYLTQKNVPLFYLCHVCSNPKALRPAFKYKNDYTFQRFGKIPPVNDPFGESKMADSALKESLMSVRHVDKEDEELLSSIMVASNAMVTDLYNIRDLMQNIRKRFLTFSSNNAFEDADKSYNHLDNEQLVKLLREMDSSNEQYKTVENQTPPCVSTSQIQRSGSQEAGGDKAIQPSGDNVAQNLGVTATLDSGDKETLTILSTDRNEVLPCGDNKIVESEDSLQTIESEKGQSGRIETLSEIGTKKNSDQTRIQDIEMDESNHSTDTNSQSDRSTVGLSQSVCTADLNDQSEADTETADEQGDESSATLVSNTDELKIKTENEDSHQTLENEMKTENNNSDNEYRPLATFGKLPPLSFEGLDQAAIVGRFKLLLEVEKIEHEIEEQVQQLNQHLDVLEREYDQIDRSKDVLRDFKKKFKLPDMDSLSKYLHKIKWTSIINETQQLYLQT</sequence>
<evidence type="ECO:0000313" key="12">
    <source>
        <dbReference type="Proteomes" id="UP000594262"/>
    </source>
</evidence>
<evidence type="ECO:0000256" key="5">
    <source>
        <dbReference type="ARBA" id="ARBA00022833"/>
    </source>
</evidence>
<dbReference type="InterPro" id="IPR016197">
    <property type="entry name" value="Chromo-like_dom_sf"/>
</dbReference>
<dbReference type="GeneID" id="136819637"/>
<feature type="region of interest" description="Disordered" evidence="9">
    <location>
        <begin position="1591"/>
        <end position="1677"/>
    </location>
</feature>
<feature type="region of interest" description="Disordered" evidence="9">
    <location>
        <begin position="1478"/>
        <end position="1513"/>
    </location>
</feature>
<feature type="compositionally biased region" description="Polar residues" evidence="9">
    <location>
        <begin position="782"/>
        <end position="805"/>
    </location>
</feature>
<dbReference type="Proteomes" id="UP000594262">
    <property type="component" value="Unplaced"/>
</dbReference>
<dbReference type="Gene3D" id="3.30.40.10">
    <property type="entry name" value="Zinc/RING finger domain, C3HC4 (zinc finger)"/>
    <property type="match status" value="1"/>
</dbReference>
<evidence type="ECO:0000313" key="11">
    <source>
        <dbReference type="EnsemblMetazoa" id="CLYHEMP006796.1"/>
    </source>
</evidence>
<feature type="compositionally biased region" description="Basic and acidic residues" evidence="9">
    <location>
        <begin position="351"/>
        <end position="361"/>
    </location>
</feature>
<feature type="compositionally biased region" description="Polar residues" evidence="9">
    <location>
        <begin position="1161"/>
        <end position="1170"/>
    </location>
</feature>
<feature type="compositionally biased region" description="Polar residues" evidence="9">
    <location>
        <begin position="1598"/>
        <end position="1622"/>
    </location>
</feature>
<keyword evidence="3" id="KW-0677">Repeat</keyword>
<dbReference type="RefSeq" id="XP_066931977.1">
    <property type="nucleotide sequence ID" value="XM_067075876.1"/>
</dbReference>
<dbReference type="PROSITE" id="PS50157">
    <property type="entry name" value="ZINC_FINGER_C2H2_2"/>
    <property type="match status" value="1"/>
</dbReference>
<feature type="domain" description="C2H2-type" evidence="10">
    <location>
        <begin position="1201"/>
        <end position="1231"/>
    </location>
</feature>
<evidence type="ECO:0000256" key="2">
    <source>
        <dbReference type="ARBA" id="ARBA00022723"/>
    </source>
</evidence>
<dbReference type="InterPro" id="IPR043449">
    <property type="entry name" value="PHF20-like"/>
</dbReference>
<keyword evidence="6" id="KW-0539">Nucleus</keyword>
<dbReference type="InterPro" id="IPR019786">
    <property type="entry name" value="Zinc_finger_PHD-type_CS"/>
</dbReference>
<keyword evidence="8" id="KW-0175">Coiled coil</keyword>
<feature type="compositionally biased region" description="Basic and acidic residues" evidence="9">
    <location>
        <begin position="681"/>
        <end position="698"/>
    </location>
</feature>
<dbReference type="InterPro" id="IPR011011">
    <property type="entry name" value="Znf_FYVE_PHD"/>
</dbReference>
<feature type="compositionally biased region" description="Acidic residues" evidence="9">
    <location>
        <begin position="1623"/>
        <end position="1637"/>
    </location>
</feature>
<feature type="compositionally biased region" description="Basic and acidic residues" evidence="9">
    <location>
        <begin position="261"/>
        <end position="277"/>
    </location>
</feature>
<organism evidence="11 12">
    <name type="scientific">Clytia hemisphaerica</name>
    <dbReference type="NCBI Taxonomy" id="252671"/>
    <lineage>
        <taxon>Eukaryota</taxon>
        <taxon>Metazoa</taxon>
        <taxon>Cnidaria</taxon>
        <taxon>Hydrozoa</taxon>
        <taxon>Hydroidolina</taxon>
        <taxon>Leptothecata</taxon>
        <taxon>Obeliida</taxon>
        <taxon>Clytiidae</taxon>
        <taxon>Clytia</taxon>
    </lineage>
</organism>
<dbReference type="InterPro" id="IPR002999">
    <property type="entry name" value="Tudor"/>
</dbReference>
<keyword evidence="4 7" id="KW-0863">Zinc-finger</keyword>
<dbReference type="GO" id="GO:0006357">
    <property type="term" value="P:regulation of transcription by RNA polymerase II"/>
    <property type="evidence" value="ECO:0007669"/>
    <property type="project" value="TreeGrafter"/>
</dbReference>
<evidence type="ECO:0000256" key="1">
    <source>
        <dbReference type="ARBA" id="ARBA00004123"/>
    </source>
</evidence>
<dbReference type="SUPFAM" id="SSF57903">
    <property type="entry name" value="FYVE/PHD zinc finger"/>
    <property type="match status" value="1"/>
</dbReference>
<feature type="compositionally biased region" description="Low complexity" evidence="9">
    <location>
        <begin position="1052"/>
        <end position="1071"/>
    </location>
</feature>
<evidence type="ECO:0000256" key="4">
    <source>
        <dbReference type="ARBA" id="ARBA00022771"/>
    </source>
</evidence>
<feature type="compositionally biased region" description="Polar residues" evidence="9">
    <location>
        <begin position="337"/>
        <end position="350"/>
    </location>
</feature>
<evidence type="ECO:0000256" key="8">
    <source>
        <dbReference type="SAM" id="Coils"/>
    </source>
</evidence>
<keyword evidence="5" id="KW-0862">Zinc</keyword>
<feature type="compositionally biased region" description="Polar residues" evidence="9">
    <location>
        <begin position="1076"/>
        <end position="1099"/>
    </location>
</feature>
<dbReference type="GO" id="GO:0005634">
    <property type="term" value="C:nucleus"/>
    <property type="evidence" value="ECO:0007669"/>
    <property type="project" value="UniProtKB-SubCell"/>
</dbReference>
<dbReference type="SUPFAM" id="SSF54160">
    <property type="entry name" value="Chromo domain-like"/>
    <property type="match status" value="1"/>
</dbReference>
<accession>A0A7M5WK79</accession>
<feature type="compositionally biased region" description="Basic and acidic residues" evidence="9">
    <location>
        <begin position="560"/>
        <end position="608"/>
    </location>
</feature>
<dbReference type="InterPro" id="IPR001965">
    <property type="entry name" value="Znf_PHD"/>
</dbReference>
<evidence type="ECO:0000256" key="9">
    <source>
        <dbReference type="SAM" id="MobiDB-lite"/>
    </source>
</evidence>
<feature type="compositionally biased region" description="Basic and acidic residues" evidence="9">
    <location>
        <begin position="1648"/>
        <end position="1669"/>
    </location>
</feature>
<feature type="compositionally biased region" description="Polar residues" evidence="9">
    <location>
        <begin position="225"/>
        <end position="234"/>
    </location>
</feature>
<dbReference type="GO" id="GO:0008270">
    <property type="term" value="F:zinc ion binding"/>
    <property type="evidence" value="ECO:0007669"/>
    <property type="project" value="UniProtKB-KW"/>
</dbReference>
<feature type="compositionally biased region" description="Polar residues" evidence="9">
    <location>
        <begin position="1478"/>
        <end position="1499"/>
    </location>
</feature>
<evidence type="ECO:0000259" key="10">
    <source>
        <dbReference type="PROSITE" id="PS50157"/>
    </source>
</evidence>
<feature type="compositionally biased region" description="Low complexity" evidence="9">
    <location>
        <begin position="834"/>
        <end position="855"/>
    </location>
</feature>
<feature type="compositionally biased region" description="Low complexity" evidence="9">
    <location>
        <begin position="1125"/>
        <end position="1146"/>
    </location>
</feature>
<feature type="region of interest" description="Disordered" evidence="9">
    <location>
        <begin position="1019"/>
        <end position="1200"/>
    </location>
</feature>